<reference evidence="1 2" key="1">
    <citation type="journal article" date="2014" name="Acta Crystallogr. D">
        <title>Structure-based characterization and antifreeze properties of a hyperactive ice-binding protein from the Antarctic bacterium Flavobacterium frigoris PS1.</title>
        <authorList>
            <person name="Do H."/>
            <person name="Kim S.J."/>
            <person name="Kim H.J."/>
            <person name="Lee J.H."/>
        </authorList>
    </citation>
    <scope>NUCLEOTIDE SEQUENCE [LARGE SCALE GENOMIC DNA]</scope>
    <source>
        <strain evidence="1 2">PS1</strain>
    </source>
</reference>
<name>H7FP07_FLAFP</name>
<gene>
    <name evidence="1" type="ORF">HJ01_00905</name>
</gene>
<dbReference type="EMBL" id="AHKF01000011">
    <property type="protein sequence ID" value="EIA09808.1"/>
    <property type="molecule type" value="Genomic_DNA"/>
</dbReference>
<dbReference type="GO" id="GO:0004553">
    <property type="term" value="F:hydrolase activity, hydrolyzing O-glycosyl compounds"/>
    <property type="evidence" value="ECO:0007669"/>
    <property type="project" value="UniProtKB-ARBA"/>
</dbReference>
<sequence length="218" mass="24810">MPTTANDNSAKPSTTTTAKLWDFHDLSGWEDATQAGSVNYFIENKNLTIFTRPNTWDRTKIKTTSTYTTGTYTWRVYVPEMGIGDMASIGAFLYNSNAHELDYEIGYGKQSMRNELNAEADDLIVSMTSQGNPHKSHDTKIKRGQWHTFSMELRLNSSGKYKVSWIINGQQAATTQLNYGTKSKFKIFCSVENLTFMGDHIPKTKNYALFDFVKYRSN</sequence>
<dbReference type="SUPFAM" id="SSF49899">
    <property type="entry name" value="Concanavalin A-like lectins/glucanases"/>
    <property type="match status" value="1"/>
</dbReference>
<dbReference type="PATRIC" id="fig|1086011.3.peg.890"/>
<evidence type="ECO:0000313" key="1">
    <source>
        <dbReference type="EMBL" id="EIA09808.1"/>
    </source>
</evidence>
<accession>H7FP07</accession>
<comment type="caution">
    <text evidence="1">The sequence shown here is derived from an EMBL/GenBank/DDBJ whole genome shotgun (WGS) entry which is preliminary data.</text>
</comment>
<evidence type="ECO:0000313" key="2">
    <source>
        <dbReference type="Proteomes" id="UP000005566"/>
    </source>
</evidence>
<dbReference type="AlphaFoldDB" id="H7FP07"/>
<dbReference type="Gene3D" id="2.60.120.200">
    <property type="match status" value="1"/>
</dbReference>
<keyword evidence="2" id="KW-1185">Reference proteome</keyword>
<proteinExistence type="predicted"/>
<dbReference type="eggNOG" id="ENOG5030PMX">
    <property type="taxonomic scope" value="Bacteria"/>
</dbReference>
<dbReference type="Proteomes" id="UP000005566">
    <property type="component" value="Unassembled WGS sequence"/>
</dbReference>
<dbReference type="GO" id="GO:0005975">
    <property type="term" value="P:carbohydrate metabolic process"/>
    <property type="evidence" value="ECO:0007669"/>
    <property type="project" value="UniProtKB-ARBA"/>
</dbReference>
<protein>
    <submittedName>
        <fullName evidence="1">Uncharacterized protein</fullName>
    </submittedName>
</protein>
<organism evidence="1 2">
    <name type="scientific">Flavobacterium frigoris (strain PS1)</name>
    <dbReference type="NCBI Taxonomy" id="1086011"/>
    <lineage>
        <taxon>Bacteria</taxon>
        <taxon>Pseudomonadati</taxon>
        <taxon>Bacteroidota</taxon>
        <taxon>Flavobacteriia</taxon>
        <taxon>Flavobacteriales</taxon>
        <taxon>Flavobacteriaceae</taxon>
        <taxon>Flavobacterium</taxon>
    </lineage>
</organism>
<dbReference type="InterPro" id="IPR013320">
    <property type="entry name" value="ConA-like_dom_sf"/>
</dbReference>